<evidence type="ECO:0000313" key="6">
    <source>
        <dbReference type="EMBL" id="NLR77739.1"/>
    </source>
</evidence>
<dbReference type="InterPro" id="IPR006108">
    <property type="entry name" value="3HC_DH_C"/>
</dbReference>
<dbReference type="PANTHER" id="PTHR48075:SF5">
    <property type="entry name" value="3-HYDROXYBUTYRYL-COA DEHYDROGENASE"/>
    <property type="match status" value="1"/>
</dbReference>
<dbReference type="PANTHER" id="PTHR48075">
    <property type="entry name" value="3-HYDROXYACYL-COA DEHYDROGENASE FAMILY PROTEIN"/>
    <property type="match status" value="1"/>
</dbReference>
<organism evidence="6 7">
    <name type="scientific">Chitinophaga eiseniae</name>
    <dbReference type="NCBI Taxonomy" id="634771"/>
    <lineage>
        <taxon>Bacteria</taxon>
        <taxon>Pseudomonadati</taxon>
        <taxon>Bacteroidota</taxon>
        <taxon>Chitinophagia</taxon>
        <taxon>Chitinophagales</taxon>
        <taxon>Chitinophagaceae</taxon>
        <taxon>Chitinophaga</taxon>
    </lineage>
</organism>
<name>A0A847SKS0_9BACT</name>
<comment type="caution">
    <text evidence="6">The sequence shown here is derived from an EMBL/GenBank/DDBJ whole genome shotgun (WGS) entry which is preliminary data.</text>
</comment>
<dbReference type="Gene3D" id="1.10.1040.10">
    <property type="entry name" value="N-(1-d-carboxylethyl)-l-norvaline Dehydrogenase, domain 2"/>
    <property type="match status" value="1"/>
</dbReference>
<dbReference type="PIRSF" id="PIRSF000105">
    <property type="entry name" value="HCDH"/>
    <property type="match status" value="1"/>
</dbReference>
<dbReference type="AlphaFoldDB" id="A0A847SKS0"/>
<feature type="binding site" evidence="3">
    <location>
        <position position="93"/>
    </location>
    <ligand>
        <name>NAD(+)</name>
        <dbReference type="ChEBI" id="CHEBI:57540"/>
    </ligand>
</feature>
<dbReference type="GO" id="GO:0070403">
    <property type="term" value="F:NAD+ binding"/>
    <property type="evidence" value="ECO:0007669"/>
    <property type="project" value="InterPro"/>
</dbReference>
<feature type="binding site" evidence="3">
    <location>
        <position position="275"/>
    </location>
    <ligand>
        <name>NAD(+)</name>
        <dbReference type="ChEBI" id="CHEBI:57540"/>
    </ligand>
</feature>
<dbReference type="SUPFAM" id="SSF51735">
    <property type="entry name" value="NAD(P)-binding Rossmann-fold domains"/>
    <property type="match status" value="1"/>
</dbReference>
<feature type="binding site" evidence="3">
    <location>
        <position position="144"/>
    </location>
    <ligand>
        <name>NAD(+)</name>
        <dbReference type="ChEBI" id="CHEBI:57540"/>
    </ligand>
</feature>
<dbReference type="InterPro" id="IPR006176">
    <property type="entry name" value="3-OHacyl-CoA_DH_NAD-bd"/>
</dbReference>
<reference evidence="6 7" key="1">
    <citation type="submission" date="2020-04" db="EMBL/GenBank/DDBJ databases">
        <authorList>
            <person name="Yin C."/>
        </authorList>
    </citation>
    <scope>NUCLEOTIDE SEQUENCE [LARGE SCALE GENOMIC DNA]</scope>
    <source>
        <strain evidence="6 7">Ak56</strain>
    </source>
</reference>
<dbReference type="Gene3D" id="3.40.50.720">
    <property type="entry name" value="NAD(P)-binding Rossmann-like Domain"/>
    <property type="match status" value="1"/>
</dbReference>
<evidence type="ECO:0000256" key="2">
    <source>
        <dbReference type="PIRSR" id="PIRSR000105-1"/>
    </source>
</evidence>
<evidence type="ECO:0000313" key="7">
    <source>
        <dbReference type="Proteomes" id="UP000552864"/>
    </source>
</evidence>
<dbReference type="GO" id="GO:0006631">
    <property type="term" value="P:fatty acid metabolic process"/>
    <property type="evidence" value="ECO:0007669"/>
    <property type="project" value="InterPro"/>
</dbReference>
<evidence type="ECO:0000256" key="3">
    <source>
        <dbReference type="PIRSR" id="PIRSR000105-2"/>
    </source>
</evidence>
<keyword evidence="3" id="KW-0520">NAD</keyword>
<sequence length="284" mass="31531">MMVNKIAVIGAGTMGSQVALTLAMHGYTVVLKDISTVVLEAATRRIKSDARMLKMLSKSALTPIDDHYADRITCTLEERLLEEVDLVIENIPEHWELKKQLYQRLAAICPAHTRYAVNTSCIAITGIAALLPDPGRVAGWHFMNPVYSKELVEVVRGLHTTDENIQWTLSFLQSIHKRAVVVEDAPGFVANRLSHLLMNEAAFLVQEKVASPKDVDLIFRKGYGHAMGPLETADLIGLDTVVNSLNILYDSFQDPKFRCCPLLHKMVQGGLLGRKSGKGFFVYD</sequence>
<dbReference type="Pfam" id="PF00725">
    <property type="entry name" value="3HCDH"/>
    <property type="match status" value="1"/>
</dbReference>
<keyword evidence="7" id="KW-1185">Reference proteome</keyword>
<dbReference type="Proteomes" id="UP000552864">
    <property type="component" value="Unassembled WGS sequence"/>
</dbReference>
<dbReference type="EMBL" id="JABAHZ010000001">
    <property type="protein sequence ID" value="NLR77739.1"/>
    <property type="molecule type" value="Genomic_DNA"/>
</dbReference>
<dbReference type="InterPro" id="IPR036291">
    <property type="entry name" value="NAD(P)-bd_dom_sf"/>
</dbReference>
<proteinExistence type="predicted"/>
<feature type="binding site" evidence="3">
    <location>
        <begin position="10"/>
        <end position="15"/>
    </location>
    <ligand>
        <name>NAD(+)</name>
        <dbReference type="ChEBI" id="CHEBI:57540"/>
    </ligand>
</feature>
<evidence type="ECO:0000259" key="4">
    <source>
        <dbReference type="Pfam" id="PF00725"/>
    </source>
</evidence>
<protein>
    <submittedName>
        <fullName evidence="6">3-hydroxyacyl-CoA dehydrogenase family protein</fullName>
    </submittedName>
</protein>
<feature type="domain" description="3-hydroxyacyl-CoA dehydrogenase NAD binding" evidence="5">
    <location>
        <begin position="5"/>
        <end position="184"/>
    </location>
</feature>
<dbReference type="GO" id="GO:0016616">
    <property type="term" value="F:oxidoreductase activity, acting on the CH-OH group of donors, NAD or NADP as acceptor"/>
    <property type="evidence" value="ECO:0007669"/>
    <property type="project" value="InterPro"/>
</dbReference>
<keyword evidence="1" id="KW-0560">Oxidoreductase</keyword>
<dbReference type="Pfam" id="PF02737">
    <property type="entry name" value="3HCDH_N"/>
    <property type="match status" value="1"/>
</dbReference>
<dbReference type="SUPFAM" id="SSF48179">
    <property type="entry name" value="6-phosphogluconate dehydrogenase C-terminal domain-like"/>
    <property type="match status" value="1"/>
</dbReference>
<feature type="site" description="Important for catalytic activity" evidence="2">
    <location>
        <position position="141"/>
    </location>
</feature>
<feature type="binding site" evidence="3">
    <location>
        <position position="98"/>
    </location>
    <ligand>
        <name>NAD(+)</name>
        <dbReference type="ChEBI" id="CHEBI:57540"/>
    </ligand>
</feature>
<dbReference type="InterPro" id="IPR022694">
    <property type="entry name" value="3-OHacyl-CoA_DH"/>
</dbReference>
<gene>
    <name evidence="6" type="ORF">HGH91_03825</name>
</gene>
<feature type="binding site" evidence="3">
    <location>
        <position position="33"/>
    </location>
    <ligand>
        <name>NAD(+)</name>
        <dbReference type="ChEBI" id="CHEBI:57540"/>
    </ligand>
</feature>
<evidence type="ECO:0000259" key="5">
    <source>
        <dbReference type="Pfam" id="PF02737"/>
    </source>
</evidence>
<dbReference type="RefSeq" id="WP_168737118.1">
    <property type="nucleotide sequence ID" value="NZ_JABAHZ010000001.1"/>
</dbReference>
<feature type="binding site" evidence="3">
    <location>
        <position position="120"/>
    </location>
    <ligand>
        <name>NAD(+)</name>
        <dbReference type="ChEBI" id="CHEBI:57540"/>
    </ligand>
</feature>
<dbReference type="InterPro" id="IPR008927">
    <property type="entry name" value="6-PGluconate_DH-like_C_sf"/>
</dbReference>
<feature type="domain" description="3-hydroxyacyl-CoA dehydrogenase C-terminal" evidence="4">
    <location>
        <begin position="187"/>
        <end position="283"/>
    </location>
</feature>
<accession>A0A847SKS0</accession>
<dbReference type="InterPro" id="IPR013328">
    <property type="entry name" value="6PGD_dom2"/>
</dbReference>
<evidence type="ECO:0000256" key="1">
    <source>
        <dbReference type="ARBA" id="ARBA00023002"/>
    </source>
</evidence>